<reference evidence="1" key="1">
    <citation type="submission" date="2020-08" db="EMBL/GenBank/DDBJ databases">
        <title>Multicomponent nature underlies the extraordinary mechanical properties of spider dragline silk.</title>
        <authorList>
            <person name="Kono N."/>
            <person name="Nakamura H."/>
            <person name="Mori M."/>
            <person name="Yoshida Y."/>
            <person name="Ohtoshi R."/>
            <person name="Malay A.D."/>
            <person name="Moran D.A.P."/>
            <person name="Tomita M."/>
            <person name="Numata K."/>
            <person name="Arakawa K."/>
        </authorList>
    </citation>
    <scope>NUCLEOTIDE SEQUENCE</scope>
</reference>
<dbReference type="AlphaFoldDB" id="A0A8X6PUT0"/>
<dbReference type="OrthoDB" id="6436267at2759"/>
<evidence type="ECO:0000313" key="2">
    <source>
        <dbReference type="Proteomes" id="UP000887013"/>
    </source>
</evidence>
<evidence type="ECO:0000313" key="1">
    <source>
        <dbReference type="EMBL" id="GFT82445.1"/>
    </source>
</evidence>
<proteinExistence type="predicted"/>
<protein>
    <submittedName>
        <fullName evidence="1">Integrase catalytic domain-containing protein</fullName>
    </submittedName>
</protein>
<dbReference type="EMBL" id="BMAW01118984">
    <property type="protein sequence ID" value="GFT82445.1"/>
    <property type="molecule type" value="Genomic_DNA"/>
</dbReference>
<name>A0A8X6PUT0_NEPPI</name>
<accession>A0A8X6PUT0</accession>
<sequence>MIQTIISKTAHILLKSFYVHLVCSVNSEAKCNELIVESQAILEGGKFELRGLMHTPTSSEQLTKTQEIEPVLGLNWRLNDDFLSIDLKPFSGKEPGVTNRNILSAVHQIFNTIGFTCPVSLLPKIILEEF</sequence>
<dbReference type="Proteomes" id="UP000887013">
    <property type="component" value="Unassembled WGS sequence"/>
</dbReference>
<comment type="caution">
    <text evidence="1">The sequence shown here is derived from an EMBL/GenBank/DDBJ whole genome shotgun (WGS) entry which is preliminary data.</text>
</comment>
<gene>
    <name evidence="1" type="primary">AVEN_127627_1</name>
    <name evidence="1" type="ORF">NPIL_345001</name>
</gene>
<organism evidence="1 2">
    <name type="scientific">Nephila pilipes</name>
    <name type="common">Giant wood spider</name>
    <name type="synonym">Nephila maculata</name>
    <dbReference type="NCBI Taxonomy" id="299642"/>
    <lineage>
        <taxon>Eukaryota</taxon>
        <taxon>Metazoa</taxon>
        <taxon>Ecdysozoa</taxon>
        <taxon>Arthropoda</taxon>
        <taxon>Chelicerata</taxon>
        <taxon>Arachnida</taxon>
        <taxon>Araneae</taxon>
        <taxon>Araneomorphae</taxon>
        <taxon>Entelegynae</taxon>
        <taxon>Araneoidea</taxon>
        <taxon>Nephilidae</taxon>
        <taxon>Nephila</taxon>
    </lineage>
</organism>
<keyword evidence="2" id="KW-1185">Reference proteome</keyword>